<protein>
    <submittedName>
        <fullName evidence="3">Uncharacterized protein</fullName>
    </submittedName>
</protein>
<feature type="chain" id="PRO_5036025698" evidence="2">
    <location>
        <begin position="28"/>
        <end position="121"/>
    </location>
</feature>
<dbReference type="EMBL" id="UGVN01000001">
    <property type="protein sequence ID" value="SUE40195.1"/>
    <property type="molecule type" value="Genomic_DNA"/>
</dbReference>
<name>A0A1S8D1Z7_9PROT</name>
<feature type="compositionally biased region" description="Polar residues" evidence="1">
    <location>
        <begin position="82"/>
        <end position="94"/>
    </location>
</feature>
<dbReference type="RefSeq" id="WP_019461011.1">
    <property type="nucleotide sequence ID" value="NZ_AP031462.1"/>
</dbReference>
<evidence type="ECO:0000313" key="3">
    <source>
        <dbReference type="EMBL" id="ONH82332.1"/>
    </source>
</evidence>
<feature type="region of interest" description="Disordered" evidence="1">
    <location>
        <begin position="82"/>
        <end position="121"/>
    </location>
</feature>
<dbReference type="AlphaFoldDB" id="A0A1S8D1Z7"/>
<evidence type="ECO:0000313" key="5">
    <source>
        <dbReference type="Proteomes" id="UP000054844"/>
    </source>
</evidence>
<reference evidence="4 6" key="2">
    <citation type="submission" date="2018-06" db="EMBL/GenBank/DDBJ databases">
        <authorList>
            <consortium name="Pathogen Informatics"/>
            <person name="Doyle S."/>
        </authorList>
    </citation>
    <scope>NUCLEOTIDE SEQUENCE [LARGE SCALE GENOMIC DNA]</scope>
    <source>
        <strain evidence="4 6">NCTC13291</strain>
    </source>
</reference>
<reference evidence="3 5" key="1">
    <citation type="submission" date="2016-12" db="EMBL/GenBank/DDBJ databases">
        <title>Draft genome sequence of Roseomonas mucosa strain AU37, isolated from a peripheral intravenous catheter.</title>
        <authorList>
            <person name="Choudhury M.A."/>
            <person name="Sidjabat H.E."/>
            <person name="Wailan A.M."/>
            <person name="Zhang L."/>
            <person name="Marsh N.M."/>
            <person name="Rickard C.M."/>
            <person name="Davies M."/>
            <person name="Mcmillan D.J."/>
        </authorList>
    </citation>
    <scope>NUCLEOTIDE SEQUENCE [LARGE SCALE GENOMIC DNA]</scope>
    <source>
        <strain evidence="3 5">SAVE376</strain>
    </source>
</reference>
<dbReference type="STRING" id="207340.APZ41_015150"/>
<evidence type="ECO:0000313" key="6">
    <source>
        <dbReference type="Proteomes" id="UP000254919"/>
    </source>
</evidence>
<organism evidence="3 5">
    <name type="scientific">Roseomonas mucosa</name>
    <dbReference type="NCBI Taxonomy" id="207340"/>
    <lineage>
        <taxon>Bacteria</taxon>
        <taxon>Pseudomonadati</taxon>
        <taxon>Pseudomonadota</taxon>
        <taxon>Alphaproteobacteria</taxon>
        <taxon>Acetobacterales</taxon>
        <taxon>Roseomonadaceae</taxon>
        <taxon>Roseomonas</taxon>
    </lineage>
</organism>
<dbReference type="EMBL" id="LLWF02000059">
    <property type="protein sequence ID" value="ONH82332.1"/>
    <property type="molecule type" value="Genomic_DNA"/>
</dbReference>
<keyword evidence="5" id="KW-1185">Reference proteome</keyword>
<dbReference type="Proteomes" id="UP000254919">
    <property type="component" value="Unassembled WGS sequence"/>
</dbReference>
<evidence type="ECO:0000313" key="4">
    <source>
        <dbReference type="EMBL" id="SUE40195.1"/>
    </source>
</evidence>
<feature type="compositionally biased region" description="Low complexity" evidence="1">
    <location>
        <begin position="33"/>
        <end position="45"/>
    </location>
</feature>
<feature type="region of interest" description="Disordered" evidence="1">
    <location>
        <begin position="31"/>
        <end position="51"/>
    </location>
</feature>
<sequence>MSRFSSRLAIAALTLSLGAFAPLAAQAEVTDFSNSGSSSVSGTPSYEDTTRALAGATPLNVSNAGSSAIGIGSPYAAERVMLTQNSPGASPTDFSGSGSSAVGGGFGTGPHAPRHSMLAAR</sequence>
<dbReference type="OrthoDB" id="9955367at2"/>
<keyword evidence="2" id="KW-0732">Signal</keyword>
<proteinExistence type="predicted"/>
<gene>
    <name evidence="3" type="ORF">APZ41_015150</name>
    <name evidence="4" type="ORF">NCTC13291_01752</name>
</gene>
<dbReference type="Proteomes" id="UP000054844">
    <property type="component" value="Unassembled WGS sequence"/>
</dbReference>
<feature type="signal peptide" evidence="2">
    <location>
        <begin position="1"/>
        <end position="27"/>
    </location>
</feature>
<evidence type="ECO:0000256" key="2">
    <source>
        <dbReference type="SAM" id="SignalP"/>
    </source>
</evidence>
<accession>A0A1S8D1Z7</accession>
<evidence type="ECO:0000256" key="1">
    <source>
        <dbReference type="SAM" id="MobiDB-lite"/>
    </source>
</evidence>
<dbReference type="GeneID" id="99632800"/>